<accession>N9A2A1</accession>
<dbReference type="RefSeq" id="WP_004878616.1">
    <property type="nucleotide sequence ID" value="NZ_AKIQ01000041.1"/>
</dbReference>
<feature type="chain" id="PRO_5004138346" description="Lipoprotein" evidence="1">
    <location>
        <begin position="23"/>
        <end position="364"/>
    </location>
</feature>
<proteinExistence type="predicted"/>
<sequence>MKLGSKKITGTLIIFSTLLLTACGGGSNQSNDKKSDDESSEQNALYKVYYQPFNVSSGLITDFFEITTYLIQDDQINFNKSHNQPLDRRILTESKILEIGTPQSNVFKRLTPTQWRYERTSELQQDLSFELVQLDGQNVFDRVLPGYRENINLSSNETNGLNQNLIKFYQNYKDTVFPKNSICYRLKETQWNQNHITQVDSFDSPSFAEVRERIVNQYEGLKYPPISNQSDYQLAWGNWHGYDWIFLLNNLDVEETVGTIGDATDQSAYAIYTPSQPWSVEQSLSYARDQLNSFEKYDRDDQISQMIILGQKMRIANLEKGCFAFNLQAIKTLKKLNLINWKQGDSSDVGQFFGSRTIVDASHE</sequence>
<feature type="signal peptide" evidence="1">
    <location>
        <begin position="1"/>
        <end position="22"/>
    </location>
</feature>
<dbReference type="PATRIC" id="fig|1191460.12.peg.1399"/>
<dbReference type="GeneID" id="58194304"/>
<dbReference type="eggNOG" id="ENOG5032N5V">
    <property type="taxonomic scope" value="Bacteria"/>
</dbReference>
<dbReference type="Proteomes" id="UP000018445">
    <property type="component" value="Unassembled WGS sequence"/>
</dbReference>
<gene>
    <name evidence="2" type="ORF">F959_01416</name>
</gene>
<evidence type="ECO:0000256" key="1">
    <source>
        <dbReference type="SAM" id="SignalP"/>
    </source>
</evidence>
<evidence type="ECO:0008006" key="4">
    <source>
        <dbReference type="Google" id="ProtNLM"/>
    </source>
</evidence>
<dbReference type="EMBL" id="APPO01000009">
    <property type="protein sequence ID" value="ENV37895.1"/>
    <property type="molecule type" value="Genomic_DNA"/>
</dbReference>
<protein>
    <recommendedName>
        <fullName evidence="4">Lipoprotein</fullName>
    </recommendedName>
</protein>
<name>N9A2A1_ACIVR</name>
<dbReference type="HOGENOM" id="CLU_069987_0_0_6"/>
<evidence type="ECO:0000313" key="2">
    <source>
        <dbReference type="EMBL" id="ENV37895.1"/>
    </source>
</evidence>
<comment type="caution">
    <text evidence="2">The sequence shown here is derived from an EMBL/GenBank/DDBJ whole genome shotgun (WGS) entry which is preliminary data.</text>
</comment>
<organism evidence="2 3">
    <name type="scientific">Acinetobacter venetianus (strain ATCC 31012 / DSM 23050 / BCRC 14357 / CCUG 45561 / CIP 110063 / KCTC 2702 / LMG 19082 / RAG-1)</name>
    <dbReference type="NCBI Taxonomy" id="1191460"/>
    <lineage>
        <taxon>Bacteria</taxon>
        <taxon>Pseudomonadati</taxon>
        <taxon>Pseudomonadota</taxon>
        <taxon>Gammaproteobacteria</taxon>
        <taxon>Moraxellales</taxon>
        <taxon>Moraxellaceae</taxon>
        <taxon>Acinetobacter</taxon>
    </lineage>
</organism>
<keyword evidence="3" id="KW-1185">Reference proteome</keyword>
<reference evidence="2 3" key="1">
    <citation type="submission" date="2013-02" db="EMBL/GenBank/DDBJ databases">
        <title>The Genome Sequence of Acinetobacter venetianus CIP 110063.</title>
        <authorList>
            <consortium name="The Broad Institute Genome Sequencing Platform"/>
            <consortium name="The Broad Institute Genome Sequencing Center for Infectious Disease"/>
            <person name="Cerqueira G."/>
            <person name="Feldgarden M."/>
            <person name="Courvalin P."/>
            <person name="Perichon B."/>
            <person name="Grillot-Courvalin C."/>
            <person name="Clermont D."/>
            <person name="Rocha E."/>
            <person name="Yoon E.-J."/>
            <person name="Nemec A."/>
            <person name="Walker B."/>
            <person name="Young S.K."/>
            <person name="Zeng Q."/>
            <person name="Gargeya S."/>
            <person name="Fitzgerald M."/>
            <person name="Haas B."/>
            <person name="Abouelleil A."/>
            <person name="Alvarado L."/>
            <person name="Arachchi H.M."/>
            <person name="Berlin A.M."/>
            <person name="Chapman S.B."/>
            <person name="Dewar J."/>
            <person name="Goldberg J."/>
            <person name="Griggs A."/>
            <person name="Gujja S."/>
            <person name="Hansen M."/>
            <person name="Howarth C."/>
            <person name="Imamovic A."/>
            <person name="Larimer J."/>
            <person name="McCowan C."/>
            <person name="Murphy C."/>
            <person name="Neiman D."/>
            <person name="Pearson M."/>
            <person name="Priest M."/>
            <person name="Roberts A."/>
            <person name="Saif S."/>
            <person name="Shea T."/>
            <person name="Sisk P."/>
            <person name="Sykes S."/>
            <person name="Wortman J."/>
            <person name="Nusbaum C."/>
            <person name="Birren B."/>
        </authorList>
    </citation>
    <scope>NUCLEOTIDE SEQUENCE [LARGE SCALE GENOMIC DNA]</scope>
    <source>
        <strain evidence="3">ATCC 31012 / DSM 23050 / BCRC 14357 / CCUG 45561 / CIP 110063 / KCTC 2702 / LMG 19082 / RAG-1</strain>
    </source>
</reference>
<dbReference type="OrthoDB" id="6712395at2"/>
<dbReference type="AlphaFoldDB" id="N9A2A1"/>
<evidence type="ECO:0000313" key="3">
    <source>
        <dbReference type="Proteomes" id="UP000018445"/>
    </source>
</evidence>
<keyword evidence="1" id="KW-0732">Signal</keyword>
<dbReference type="PROSITE" id="PS51257">
    <property type="entry name" value="PROKAR_LIPOPROTEIN"/>
    <property type="match status" value="1"/>
</dbReference>